<dbReference type="Gene3D" id="1.10.10.1280">
    <property type="entry name" value="Alpha-helical porin B/porin C"/>
    <property type="match status" value="1"/>
</dbReference>
<evidence type="ECO:0000256" key="1">
    <source>
        <dbReference type="SAM" id="SignalP"/>
    </source>
</evidence>
<dbReference type="HOGENOM" id="CLU_1977783_0_0_11"/>
<name>A0A0F6WQA4_9CORY</name>
<accession>A0A0F6WQA4</accession>
<dbReference type="InterPro" id="IPR041910">
    <property type="entry name" value="Alpha_h_PorB/PorC"/>
</dbReference>
<dbReference type="PATRIC" id="fig|92706.3.peg.1127"/>
<organism evidence="2 3">
    <name type="scientific">[Brevibacterium] flavum</name>
    <dbReference type="NCBI Taxonomy" id="92706"/>
    <lineage>
        <taxon>Bacteria</taxon>
        <taxon>Bacillati</taxon>
        <taxon>Actinomycetota</taxon>
        <taxon>Actinomycetes</taxon>
        <taxon>Mycobacteriales</taxon>
        <taxon>Corynebacteriaceae</taxon>
        <taxon>Corynebacterium</taxon>
    </lineage>
</organism>
<dbReference type="InterPro" id="IPR021114">
    <property type="entry name" value="Porin_PorB/PorC"/>
</dbReference>
<dbReference type="Proteomes" id="UP000034037">
    <property type="component" value="Chromosome"/>
</dbReference>
<keyword evidence="1" id="KW-0732">Signal</keyword>
<dbReference type="Pfam" id="PF11565">
    <property type="entry name" value="PorB"/>
    <property type="match status" value="1"/>
</dbReference>
<protein>
    <submittedName>
        <fullName evidence="2">Porin</fullName>
    </submittedName>
</protein>
<proteinExistence type="predicted"/>
<reference evidence="2 3" key="1">
    <citation type="submission" date="2015-04" db="EMBL/GenBank/DDBJ databases">
        <title>Complete Genome Sequence of Brevibacterium flavum ATCC 15168.</title>
        <authorList>
            <person name="Ahn J."/>
            <person name="Park G."/>
            <person name="Jeon W."/>
            <person name="Jang Y."/>
            <person name="Jang M."/>
            <person name="Lee H."/>
            <person name="Lee H."/>
        </authorList>
    </citation>
    <scope>NUCLEOTIDE SEQUENCE [LARGE SCALE GENOMIC DNA]</scope>
    <source>
        <strain evidence="2 3">ATCC 15168</strain>
    </source>
</reference>
<evidence type="ECO:0000313" key="2">
    <source>
        <dbReference type="EMBL" id="AKF27036.1"/>
    </source>
</evidence>
<evidence type="ECO:0000313" key="3">
    <source>
        <dbReference type="Proteomes" id="UP000034037"/>
    </source>
</evidence>
<feature type="signal peptide" evidence="1">
    <location>
        <begin position="1"/>
        <end position="27"/>
    </location>
</feature>
<feature type="chain" id="PRO_5002511673" evidence="1">
    <location>
        <begin position="28"/>
        <end position="126"/>
    </location>
</feature>
<dbReference type="RefSeq" id="WP_004568176.1">
    <property type="nucleotide sequence ID" value="NZ_CP011309.1"/>
</dbReference>
<sequence>MKLSHRIAAIAATAGIAVAAFAAPASASDFANLSSTNKDLSTQYDWVACGILEGGLKAAGVLEEGQYNRELAEAITAKGEGFWTTQFPQIGDWNEDQAAALADRAQTCGLVKADTYLSELSSNFSS</sequence>
<dbReference type="AlphaFoldDB" id="A0A0F6WQA4"/>
<gene>
    <name evidence="2" type="ORF">YH66_05440</name>
</gene>
<keyword evidence="3" id="KW-1185">Reference proteome</keyword>
<dbReference type="EMBL" id="CP011309">
    <property type="protein sequence ID" value="AKF27036.1"/>
    <property type="molecule type" value="Genomic_DNA"/>
</dbReference>